<dbReference type="Proteomes" id="UP000011185">
    <property type="component" value="Unassembled WGS sequence"/>
</dbReference>
<evidence type="ECO:0000313" key="1">
    <source>
        <dbReference type="EMBL" id="ELQ76152.1"/>
    </source>
</evidence>
<proteinExistence type="predicted"/>
<dbReference type="InParanoid" id="L7JZJ3"/>
<dbReference type="EMBL" id="JH993868">
    <property type="protein sequence ID" value="ELQ76152.1"/>
    <property type="molecule type" value="Genomic_DNA"/>
</dbReference>
<dbReference type="HOGENOM" id="CLU_2591474_0_0_1"/>
<reference evidence="1 2" key="1">
    <citation type="journal article" date="2012" name="PLoS Pathog.">
        <title>The genome of the obligate intracellular parasite Trachipleistophora hominis: new insights into microsporidian genome dynamics and reductive evolution.</title>
        <authorList>
            <person name="Heinz E."/>
            <person name="Williams T.A."/>
            <person name="Nakjang S."/>
            <person name="Noel C.J."/>
            <person name="Swan D.C."/>
            <person name="Goldberg A.V."/>
            <person name="Harris S.R."/>
            <person name="Weinmaier T."/>
            <person name="Markert S."/>
            <person name="Becher D."/>
            <person name="Bernhardt J."/>
            <person name="Dagan T."/>
            <person name="Hacker C."/>
            <person name="Lucocq J.M."/>
            <person name="Schweder T."/>
            <person name="Rattei T."/>
            <person name="Hall N."/>
            <person name="Hirt R.P."/>
            <person name="Embley T.M."/>
        </authorList>
    </citation>
    <scope>NUCLEOTIDE SEQUENCE [LARGE SCALE GENOMIC DNA]</scope>
</reference>
<keyword evidence="2" id="KW-1185">Reference proteome</keyword>
<dbReference type="VEuPathDB" id="MicrosporidiaDB:THOM_0875"/>
<gene>
    <name evidence="1" type="ORF">THOM_0875</name>
</gene>
<sequence>MIIKIDMKEQFNHLLEQLDDAFREINEKVDYMASHEVFMIIRTEIHVDSAKYGLSGGDLKKFQIDICDVRLKISQQETIR</sequence>
<dbReference type="AlphaFoldDB" id="L7JZJ3"/>
<name>L7JZJ3_TRAHO</name>
<accession>L7JZJ3</accession>
<protein>
    <submittedName>
        <fullName evidence="1">Uncharacterized protein</fullName>
    </submittedName>
</protein>
<evidence type="ECO:0000313" key="2">
    <source>
        <dbReference type="Proteomes" id="UP000011185"/>
    </source>
</evidence>
<organism evidence="1 2">
    <name type="scientific">Trachipleistophora hominis</name>
    <name type="common">Microsporidian parasite</name>
    <dbReference type="NCBI Taxonomy" id="72359"/>
    <lineage>
        <taxon>Eukaryota</taxon>
        <taxon>Fungi</taxon>
        <taxon>Fungi incertae sedis</taxon>
        <taxon>Microsporidia</taxon>
        <taxon>Pleistophoridae</taxon>
        <taxon>Trachipleistophora</taxon>
    </lineage>
</organism>